<feature type="chain" id="PRO_5016296857" description="Cytochrome c domain-containing protein" evidence="5">
    <location>
        <begin position="20"/>
        <end position="1193"/>
    </location>
</feature>
<feature type="signal peptide" evidence="5">
    <location>
        <begin position="1"/>
        <end position="19"/>
    </location>
</feature>
<keyword evidence="2 4" id="KW-0479">Metal-binding</keyword>
<name>A0A2Z3GVR3_9BACT</name>
<dbReference type="InterPro" id="IPR009056">
    <property type="entry name" value="Cyt_c-like_dom"/>
</dbReference>
<dbReference type="EMBL" id="CP025958">
    <property type="protein sequence ID" value="AWM37813.1"/>
    <property type="molecule type" value="Genomic_DNA"/>
</dbReference>
<dbReference type="InterPro" id="IPR036909">
    <property type="entry name" value="Cyt_c-like_dom_sf"/>
</dbReference>
<dbReference type="SUPFAM" id="SSF50952">
    <property type="entry name" value="Soluble quinoprotein glucose dehydrogenase"/>
    <property type="match status" value="1"/>
</dbReference>
<dbReference type="AlphaFoldDB" id="A0A2Z3GVR3"/>
<dbReference type="OrthoDB" id="232040at2"/>
<dbReference type="GO" id="GO:0009055">
    <property type="term" value="F:electron transfer activity"/>
    <property type="evidence" value="ECO:0007669"/>
    <property type="project" value="InterPro"/>
</dbReference>
<dbReference type="InterPro" id="IPR011041">
    <property type="entry name" value="Quinoprot_gluc/sorb_DH_b-prop"/>
</dbReference>
<dbReference type="InterPro" id="IPR055557">
    <property type="entry name" value="DUF7133"/>
</dbReference>
<evidence type="ECO:0000259" key="6">
    <source>
        <dbReference type="PROSITE" id="PS51007"/>
    </source>
</evidence>
<dbReference type="GO" id="GO:0020037">
    <property type="term" value="F:heme binding"/>
    <property type="evidence" value="ECO:0007669"/>
    <property type="project" value="InterPro"/>
</dbReference>
<evidence type="ECO:0000256" key="4">
    <source>
        <dbReference type="PROSITE-ProRule" id="PRU00433"/>
    </source>
</evidence>
<dbReference type="InterPro" id="IPR016024">
    <property type="entry name" value="ARM-type_fold"/>
</dbReference>
<dbReference type="RefSeq" id="WP_109570970.1">
    <property type="nucleotide sequence ID" value="NZ_CP025958.1"/>
</dbReference>
<dbReference type="Gene3D" id="1.25.10.10">
    <property type="entry name" value="Leucine-rich Repeat Variant"/>
    <property type="match status" value="1"/>
</dbReference>
<dbReference type="PROSITE" id="PS51007">
    <property type="entry name" value="CYTC"/>
    <property type="match status" value="1"/>
</dbReference>
<dbReference type="InterPro" id="IPR013427">
    <property type="entry name" value="Haem-bd_dom_put"/>
</dbReference>
<evidence type="ECO:0000256" key="2">
    <source>
        <dbReference type="ARBA" id="ARBA00022723"/>
    </source>
</evidence>
<evidence type="ECO:0000256" key="5">
    <source>
        <dbReference type="SAM" id="SignalP"/>
    </source>
</evidence>
<dbReference type="Gene3D" id="1.10.760.10">
    <property type="entry name" value="Cytochrome c-like domain"/>
    <property type="match status" value="1"/>
</dbReference>
<reference evidence="7 8" key="1">
    <citation type="submission" date="2018-01" db="EMBL/GenBank/DDBJ databases">
        <title>G. obscuriglobus.</title>
        <authorList>
            <person name="Franke J."/>
            <person name="Blomberg W."/>
            <person name="Selmecki A."/>
        </authorList>
    </citation>
    <scope>NUCLEOTIDE SEQUENCE [LARGE SCALE GENOMIC DNA]</scope>
    <source>
        <strain evidence="7 8">DSM 5831</strain>
    </source>
</reference>
<dbReference type="InterPro" id="IPR013428">
    <property type="entry name" value="Membrane-bound_put_N"/>
</dbReference>
<dbReference type="Pfam" id="PF23500">
    <property type="entry name" value="DUF7133"/>
    <property type="match status" value="1"/>
</dbReference>
<dbReference type="Gene3D" id="2.120.10.30">
    <property type="entry name" value="TolB, C-terminal domain"/>
    <property type="match status" value="1"/>
</dbReference>
<dbReference type="KEGG" id="gog:C1280_12930"/>
<dbReference type="SUPFAM" id="SSF48371">
    <property type="entry name" value="ARM repeat"/>
    <property type="match status" value="1"/>
</dbReference>
<dbReference type="InterPro" id="IPR011042">
    <property type="entry name" value="6-blade_b-propeller_TolB-like"/>
</dbReference>
<dbReference type="InterPro" id="IPR011989">
    <property type="entry name" value="ARM-like"/>
</dbReference>
<proteinExistence type="predicted"/>
<dbReference type="Gene3D" id="2.60.120.260">
    <property type="entry name" value="Galactose-binding domain-like"/>
    <property type="match status" value="1"/>
</dbReference>
<evidence type="ECO:0000313" key="8">
    <source>
        <dbReference type="Proteomes" id="UP000245802"/>
    </source>
</evidence>
<gene>
    <name evidence="7" type="ORF">C1280_12930</name>
</gene>
<protein>
    <recommendedName>
        <fullName evidence="6">Cytochrome c domain-containing protein</fullName>
    </recommendedName>
</protein>
<dbReference type="NCBIfam" id="TIGR02603">
    <property type="entry name" value="CxxCH_TIGR02603"/>
    <property type="match status" value="1"/>
</dbReference>
<organism evidence="7 8">
    <name type="scientific">Gemmata obscuriglobus</name>
    <dbReference type="NCBI Taxonomy" id="114"/>
    <lineage>
        <taxon>Bacteria</taxon>
        <taxon>Pseudomonadati</taxon>
        <taxon>Planctomycetota</taxon>
        <taxon>Planctomycetia</taxon>
        <taxon>Gemmatales</taxon>
        <taxon>Gemmataceae</taxon>
        <taxon>Gemmata</taxon>
    </lineage>
</organism>
<keyword evidence="8" id="KW-1185">Reference proteome</keyword>
<keyword evidence="1 4" id="KW-0349">Heme</keyword>
<evidence type="ECO:0000313" key="7">
    <source>
        <dbReference type="EMBL" id="AWM37813.1"/>
    </source>
</evidence>
<keyword evidence="3 4" id="KW-0408">Iron</keyword>
<feature type="domain" description="Cytochrome c" evidence="6">
    <location>
        <begin position="886"/>
        <end position="1027"/>
    </location>
</feature>
<accession>A0A2Z3GVR3</accession>
<sequence length="1193" mass="128485">MPRFVCLVALLLLGAPVSAQPKGGPLSPDDALKALKVADGFQVELFAAEPMLINPTSIDVDHKGRVWVAEAVNYRRKNFGRPIIRKEGDRIQVLVDEKGEGKASKAVTFYQGEELYGPLGVCVLPYADGKGQKVFVCQSPDILVFEDKDGDLKADGAPKKFLTGFGGFDHDHGVHGINIGPDGKLYFTVGDSGVTGLQSADGKGKKWVSNTTDVQKGTVWRCDTDGTNLELIAHNFRNNYEACVDSFGEVWLSDNDDDGNQQTRICFVMPGGNYGYGPRGPGQSHWHEEQPGIVHKTLRTGFGSPTGITFYEGDLFAKKYRGSLLHCDAGPREVRWFHRKPKGAGYELEKEILLTSSDNWFRPSDVCVAPDGSIIVADWYDRGVGGHGMGDPTDGRIYRITPKGHTGYKVPEVKLDAKEGVLVAFSSPNLATRYGALAHLKTRDAIDAFSAMTDLWKGFPDLRVRARLLWPLYYTGTPLQMFKNFVQPIGGPTVLVETAVGNADFANAMNRALAASTAHRRDRRGAVGVAGDSAVAVRRDVLLELRHADAPHALLHFYRLAHEYDGQDHFYRAALNIACGTDPVRRDAILADFDKHFPEWNDKVADLVWELRPKSVLPRLGKLLSDGKLTAAQKSRIVDIIASNDDPSAGQAMLAVLKSDAVPEVKGRAVESLKLFLPTKWKALQGSKELTEQVRSLLSEPKSLGTGLQLAAAIGSADYVSAVADIAKNKDTSLDLRKEAVRALGKIKDDTSVSALIDIGSPENPLSVACVQALGELLPSGPKPSKHTAVALDALVRAINAGDRGTPELKSAALTALAGNRSGTQWLLDTHQKASLPKELVSQAGQLLRNSPFQGERNRALLLFPAPAKLNPKNLPAVADLARRQGDAARGKAVWNASITGTAQCAKCHMVRGVGGQIGPDLSMIGKKASRENLYESLLNPSKAIADQYIPHAVTTNADVVVSGLLVGDSADAITLRDANGKDTTIAKTDIDGAVRKLKNSLMPDDIVTALNEEELVDLVAYLETLKTAALTPDSFAVAGPFPAESMNKALDTAFEPEAAAFDPKATWTMKGGTSIGWKTLRPDGKGYFDLAGTHGRAGLNSASYMYVEVDSPAEQGAEVLLGPDDGAKLWLNGKEVFTSRESKAASPEAHKFAVKLAKGKNAVLLKVANGNNPHGFYFSLTSAEEVKVVPRK</sequence>
<evidence type="ECO:0000256" key="3">
    <source>
        <dbReference type="ARBA" id="ARBA00023004"/>
    </source>
</evidence>
<dbReference type="GO" id="GO:0046872">
    <property type="term" value="F:metal ion binding"/>
    <property type="evidence" value="ECO:0007669"/>
    <property type="project" value="UniProtKB-KW"/>
</dbReference>
<dbReference type="NCBIfam" id="TIGR02604">
    <property type="entry name" value="Piru_Ver_Nterm"/>
    <property type="match status" value="1"/>
</dbReference>
<dbReference type="Proteomes" id="UP000245802">
    <property type="component" value="Chromosome"/>
</dbReference>
<keyword evidence="5" id="KW-0732">Signal</keyword>
<dbReference type="PANTHER" id="PTHR33546">
    <property type="entry name" value="LARGE, MULTIFUNCTIONAL SECRETED PROTEIN-RELATED"/>
    <property type="match status" value="1"/>
</dbReference>
<dbReference type="PANTHER" id="PTHR33546:SF1">
    <property type="entry name" value="LARGE, MULTIFUNCTIONAL SECRETED PROTEIN"/>
    <property type="match status" value="1"/>
</dbReference>
<evidence type="ECO:0000256" key="1">
    <source>
        <dbReference type="ARBA" id="ARBA00022617"/>
    </source>
</evidence>
<dbReference type="SUPFAM" id="SSF46626">
    <property type="entry name" value="Cytochrome c"/>
    <property type="match status" value="1"/>
</dbReference>